<evidence type="ECO:0000313" key="2">
    <source>
        <dbReference type="Proteomes" id="UP000887566"/>
    </source>
</evidence>
<organism evidence="2 3">
    <name type="scientific">Plectus sambesii</name>
    <dbReference type="NCBI Taxonomy" id="2011161"/>
    <lineage>
        <taxon>Eukaryota</taxon>
        <taxon>Metazoa</taxon>
        <taxon>Ecdysozoa</taxon>
        <taxon>Nematoda</taxon>
        <taxon>Chromadorea</taxon>
        <taxon>Plectida</taxon>
        <taxon>Plectina</taxon>
        <taxon>Plectoidea</taxon>
        <taxon>Plectidae</taxon>
        <taxon>Plectus</taxon>
    </lineage>
</organism>
<accession>A0A914X747</accession>
<reference evidence="3" key="1">
    <citation type="submission" date="2022-11" db="UniProtKB">
        <authorList>
            <consortium name="WormBaseParasite"/>
        </authorList>
    </citation>
    <scope>IDENTIFICATION</scope>
</reference>
<evidence type="ECO:0000313" key="3">
    <source>
        <dbReference type="WBParaSite" id="PSAMB.scaffold7015size8409.g29485.t1"/>
    </source>
</evidence>
<keyword evidence="2" id="KW-1185">Reference proteome</keyword>
<proteinExistence type="predicted"/>
<sequence>MGRRLSGDADDEREWGESIGRRPSWNSSTVKAGIDRRETRPQAASRRPLAETPAMWSALLRCRRRWQSFVAHAALNQLIPDPSSPPLYPS</sequence>
<protein>
    <submittedName>
        <fullName evidence="3">Uncharacterized protein</fullName>
    </submittedName>
</protein>
<dbReference type="Proteomes" id="UP000887566">
    <property type="component" value="Unplaced"/>
</dbReference>
<dbReference type="AlphaFoldDB" id="A0A914X747"/>
<feature type="region of interest" description="Disordered" evidence="1">
    <location>
        <begin position="1"/>
        <end position="50"/>
    </location>
</feature>
<evidence type="ECO:0000256" key="1">
    <source>
        <dbReference type="SAM" id="MobiDB-lite"/>
    </source>
</evidence>
<name>A0A914X747_9BILA</name>
<dbReference type="WBParaSite" id="PSAMB.scaffold7015size8409.g29485.t1">
    <property type="protein sequence ID" value="PSAMB.scaffold7015size8409.g29485.t1"/>
    <property type="gene ID" value="PSAMB.scaffold7015size8409.g29485"/>
</dbReference>